<accession>A0A6B8VMI3</accession>
<dbReference type="InterPro" id="IPR009003">
    <property type="entry name" value="Peptidase_S1_PA"/>
</dbReference>
<reference evidence="3" key="1">
    <citation type="submission" date="2019-11" db="EMBL/GenBank/DDBJ databases">
        <title>Complete genome sequence of Corynebacterium kalinowskii 1959, a novel Corynebacterium species isolated from soil of a small paddock in Vilsendorf, Germany.</title>
        <authorList>
            <person name="Schaffert L."/>
            <person name="Ruwe M."/>
            <person name="Milse J."/>
            <person name="Hanuschka K."/>
            <person name="Ortseifen V."/>
            <person name="Droste J."/>
            <person name="Brandt D."/>
            <person name="Schlueter L."/>
            <person name="Kutter Y."/>
            <person name="Vinke S."/>
            <person name="Viehoefer P."/>
            <person name="Jacob L."/>
            <person name="Luebke N.-C."/>
            <person name="Schulte-Berndt E."/>
            <person name="Hain C."/>
            <person name="Linder M."/>
            <person name="Schmidt P."/>
            <person name="Wollenschlaeger L."/>
            <person name="Luttermann T."/>
            <person name="Thieme E."/>
            <person name="Hassa J."/>
            <person name="Haak M."/>
            <person name="Wittchen M."/>
            <person name="Mentz A."/>
            <person name="Persicke M."/>
            <person name="Busche T."/>
            <person name="Ruckert C."/>
        </authorList>
    </citation>
    <scope>NUCLEOTIDE SEQUENCE [LARGE SCALE GENOMIC DNA]</scope>
    <source>
        <strain evidence="3">1959</strain>
    </source>
</reference>
<sequence>MSLKRPVRALIGSSIAVLALLAGTSSAQAYEAAPATFEGLVDGPNYHWRTDIQAQVMAQHLGPVLHRVPGSWFNAPDIPAEAKAHEGAGQALFGPGTPLFISNEKMCTLAVAGYDMHGNKVGITAGHCGAVGAEVFSADAPNAGVAGHVVQVAPDLDFAVVQFNQTAQLTRSYNGVTINAVGGQPAFGQQVCKKGVATGYTCGVAWDAYNSQVCAMQGDSGAPMFQGDRLIGVISGGNPIVPAGPCTNPWQGPLHMPTLASPIDRILERLNSQGGTGAGFYLA</sequence>
<evidence type="ECO:0000313" key="3">
    <source>
        <dbReference type="Proteomes" id="UP000427071"/>
    </source>
</evidence>
<dbReference type="SUPFAM" id="SSF50494">
    <property type="entry name" value="Trypsin-like serine proteases"/>
    <property type="match status" value="1"/>
</dbReference>
<evidence type="ECO:0000256" key="1">
    <source>
        <dbReference type="SAM" id="SignalP"/>
    </source>
</evidence>
<proteinExistence type="predicted"/>
<dbReference type="Proteomes" id="UP000427071">
    <property type="component" value="Chromosome"/>
</dbReference>
<dbReference type="Gene3D" id="2.40.10.10">
    <property type="entry name" value="Trypsin-like serine proteases"/>
    <property type="match status" value="2"/>
</dbReference>
<dbReference type="RefSeq" id="WP_197079671.1">
    <property type="nucleotide sequence ID" value="NZ_CP046452.1"/>
</dbReference>
<feature type="signal peptide" evidence="1">
    <location>
        <begin position="1"/>
        <end position="29"/>
    </location>
</feature>
<evidence type="ECO:0008006" key="4">
    <source>
        <dbReference type="Google" id="ProtNLM"/>
    </source>
</evidence>
<feature type="chain" id="PRO_5025507802" description="Trypsin" evidence="1">
    <location>
        <begin position="30"/>
        <end position="283"/>
    </location>
</feature>
<organism evidence="2 3">
    <name type="scientific">Corynebacterium kalinowskii</name>
    <dbReference type="NCBI Taxonomy" id="2675216"/>
    <lineage>
        <taxon>Bacteria</taxon>
        <taxon>Bacillati</taxon>
        <taxon>Actinomycetota</taxon>
        <taxon>Actinomycetes</taxon>
        <taxon>Mycobacteriales</taxon>
        <taxon>Corynebacteriaceae</taxon>
        <taxon>Corynebacterium</taxon>
    </lineage>
</organism>
<dbReference type="EMBL" id="CP046452">
    <property type="protein sequence ID" value="QGU02634.1"/>
    <property type="molecule type" value="Genomic_DNA"/>
</dbReference>
<keyword evidence="1" id="KW-0732">Signal</keyword>
<keyword evidence="3" id="KW-1185">Reference proteome</keyword>
<gene>
    <name evidence="2" type="ORF">CKALI_08890</name>
</gene>
<dbReference type="KEGG" id="ckw:CKALI_08890"/>
<dbReference type="CDD" id="cd21112">
    <property type="entry name" value="alphaLP-like"/>
    <property type="match status" value="1"/>
</dbReference>
<protein>
    <recommendedName>
        <fullName evidence="4">Trypsin</fullName>
    </recommendedName>
</protein>
<dbReference type="InterPro" id="IPR043504">
    <property type="entry name" value="Peptidase_S1_PA_chymotrypsin"/>
</dbReference>
<name>A0A6B8VMI3_9CORY</name>
<evidence type="ECO:0000313" key="2">
    <source>
        <dbReference type="EMBL" id="QGU02634.1"/>
    </source>
</evidence>
<dbReference type="AlphaFoldDB" id="A0A6B8VMI3"/>